<feature type="binding site" evidence="8">
    <location>
        <position position="195"/>
    </location>
    <ligand>
        <name>Zn(2+)</name>
        <dbReference type="ChEBI" id="CHEBI:29105"/>
        <label>1</label>
    </ligand>
</feature>
<evidence type="ECO:0000313" key="9">
    <source>
        <dbReference type="EMBL" id="ODM04685.1"/>
    </source>
</evidence>
<feature type="binding site" evidence="8">
    <location>
        <position position="230"/>
    </location>
    <ligand>
        <name>Zn(2+)</name>
        <dbReference type="ChEBI" id="CHEBI:29105"/>
        <label>2</label>
    </ligand>
</feature>
<dbReference type="GeneID" id="93300496"/>
<dbReference type="PIRSF" id="PIRSF001123">
    <property type="entry name" value="PepA_GA"/>
    <property type="match status" value="1"/>
</dbReference>
<dbReference type="InterPro" id="IPR023367">
    <property type="entry name" value="Peptidase_M42_dom2"/>
</dbReference>
<evidence type="ECO:0000256" key="3">
    <source>
        <dbReference type="ARBA" id="ARBA00022670"/>
    </source>
</evidence>
<dbReference type="InterPro" id="IPR051464">
    <property type="entry name" value="Peptidase_M42_aminopept"/>
</dbReference>
<dbReference type="AlphaFoldDB" id="A0A1E3A7E8"/>
<dbReference type="EC" id="3.4.11.7" evidence="9"/>
<comment type="caution">
    <text evidence="9">The sequence shown here is derived from an EMBL/GenBank/DDBJ whole genome shotgun (WGS) entry which is preliminary data.</text>
</comment>
<feature type="binding site" evidence="8">
    <location>
        <position position="78"/>
    </location>
    <ligand>
        <name>Zn(2+)</name>
        <dbReference type="ChEBI" id="CHEBI:29105"/>
        <label>1</label>
    </ligand>
</feature>
<feature type="binding site" evidence="8">
    <location>
        <position position="195"/>
    </location>
    <ligand>
        <name>Zn(2+)</name>
        <dbReference type="ChEBI" id="CHEBI:29105"/>
        <label>2</label>
    </ligand>
</feature>
<dbReference type="PATRIC" id="fig|1432052.3.peg.6355"/>
<comment type="cofactor">
    <cofactor evidence="8">
        <name>a divalent metal cation</name>
        <dbReference type="ChEBI" id="CHEBI:60240"/>
    </cofactor>
    <text evidence="8">Binds 2 divalent metal cations per subunit.</text>
</comment>
<dbReference type="SUPFAM" id="SSF53187">
    <property type="entry name" value="Zn-dependent exopeptidases"/>
    <property type="match status" value="1"/>
</dbReference>
<keyword evidence="4 8" id="KW-0479">Metal-binding</keyword>
<keyword evidence="5 9" id="KW-0378">Hydrolase</keyword>
<dbReference type="PANTHER" id="PTHR32481:SF7">
    <property type="entry name" value="AMINOPEPTIDASE YHFE-RELATED"/>
    <property type="match status" value="1"/>
</dbReference>
<evidence type="ECO:0000256" key="7">
    <source>
        <dbReference type="PIRSR" id="PIRSR001123-1"/>
    </source>
</evidence>
<evidence type="ECO:0000256" key="1">
    <source>
        <dbReference type="ARBA" id="ARBA00006272"/>
    </source>
</evidence>
<proteinExistence type="inferred from homology"/>
<name>A0A1E3A7E8_9FIRM</name>
<dbReference type="Gene3D" id="2.40.30.40">
    <property type="entry name" value="Peptidase M42, domain 2"/>
    <property type="match status" value="1"/>
</dbReference>
<evidence type="ECO:0000256" key="2">
    <source>
        <dbReference type="ARBA" id="ARBA00022438"/>
    </source>
</evidence>
<dbReference type="Proteomes" id="UP000095003">
    <property type="component" value="Unassembled WGS sequence"/>
</dbReference>
<dbReference type="InterPro" id="IPR008007">
    <property type="entry name" value="Peptidase_M42"/>
</dbReference>
<dbReference type="CDD" id="cd05657">
    <property type="entry name" value="M42_glucanase_like"/>
    <property type="match status" value="1"/>
</dbReference>
<protein>
    <submittedName>
        <fullName evidence="9">Glutamyl aminopeptidase</fullName>
        <ecNumber evidence="9">3.4.11.7</ecNumber>
    </submittedName>
</protein>
<evidence type="ECO:0000256" key="5">
    <source>
        <dbReference type="ARBA" id="ARBA00022801"/>
    </source>
</evidence>
<accession>A0A1E3A7E8</accession>
<comment type="similarity">
    <text evidence="1 6">Belongs to the peptidase M42 family.</text>
</comment>
<feature type="binding site" evidence="8">
    <location>
        <position position="250"/>
    </location>
    <ligand>
        <name>Zn(2+)</name>
        <dbReference type="ChEBI" id="CHEBI:29105"/>
        <label>1</label>
    </ligand>
</feature>
<dbReference type="Gene3D" id="3.40.630.10">
    <property type="entry name" value="Zn peptidases"/>
    <property type="match status" value="1"/>
</dbReference>
<evidence type="ECO:0000256" key="6">
    <source>
        <dbReference type="PIRNR" id="PIRNR001123"/>
    </source>
</evidence>
<dbReference type="EMBL" id="MCGI01000007">
    <property type="protein sequence ID" value="ODM04685.1"/>
    <property type="molecule type" value="Genomic_DNA"/>
</dbReference>
<dbReference type="GO" id="GO:0004230">
    <property type="term" value="F:glutamyl aminopeptidase activity"/>
    <property type="evidence" value="ECO:0007669"/>
    <property type="project" value="UniProtKB-EC"/>
</dbReference>
<evidence type="ECO:0000256" key="4">
    <source>
        <dbReference type="ARBA" id="ARBA00022723"/>
    </source>
</evidence>
<organism evidence="9 10">
    <name type="scientific">Eisenbergiella tayi</name>
    <dbReference type="NCBI Taxonomy" id="1432052"/>
    <lineage>
        <taxon>Bacteria</taxon>
        <taxon>Bacillati</taxon>
        <taxon>Bacillota</taxon>
        <taxon>Clostridia</taxon>
        <taxon>Lachnospirales</taxon>
        <taxon>Lachnospiraceae</taxon>
        <taxon>Eisenbergiella</taxon>
    </lineage>
</organism>
<feature type="active site" description="Proton acceptor" evidence="7">
    <location>
        <position position="229"/>
    </location>
</feature>
<keyword evidence="3" id="KW-0645">Protease</keyword>
<dbReference type="SUPFAM" id="SSF101821">
    <property type="entry name" value="Aminopeptidase/glucanase lid domain"/>
    <property type="match status" value="1"/>
</dbReference>
<sequence length="352" mass="38176">MKDYTEYIVEQTQKLLSIDSPTGYTKNVAAYLMKVYTELGYEPMLTTKGGVFVKIADGVSEDGEICDPAAGPILIEAHVDTLGAMVSEITSAGHLNLTPLGGMNPNNAEAENCRIVTRSGNVYTGTFQLRNASIHVNGEYNNTKRAYSEMEVLLDEVVRTKEDVLALGILPGDIVCFEPRTVVTPSGFIKSRFLDDKLSTGVLLGYAKYVKDENITPARRIYHHITVFEEVGHGGCASIPQDVMEVLSVDMGCVGEGLGCDEYQVSICAKDSRGPYHYDVVSALIEAAKKAGADFAVDVYPFYGSDADAALTAGYDVRHGLIGPGVYASHGYERSHKKGVENTFRLLKAYLG</sequence>
<reference evidence="9 10" key="1">
    <citation type="submission" date="2016-07" db="EMBL/GenBank/DDBJ databases">
        <title>Characterization of isolates of Eisenbergiella tayi derived from blood cultures, using whole genome sequencing.</title>
        <authorList>
            <person name="Burdz T."/>
            <person name="Wiebe D."/>
            <person name="Huynh C."/>
            <person name="Bernard K."/>
        </authorList>
    </citation>
    <scope>NUCLEOTIDE SEQUENCE [LARGE SCALE GENOMIC DNA]</scope>
    <source>
        <strain evidence="9 10">NML 120489</strain>
    </source>
</reference>
<gene>
    <name evidence="9" type="primary">pepA_3</name>
    <name evidence="9" type="ORF">BEH84_05747</name>
</gene>
<evidence type="ECO:0000256" key="8">
    <source>
        <dbReference type="PIRSR" id="PIRSR001123-2"/>
    </source>
</evidence>
<keyword evidence="2 9" id="KW-0031">Aminopeptidase</keyword>
<dbReference type="PANTHER" id="PTHR32481">
    <property type="entry name" value="AMINOPEPTIDASE"/>
    <property type="match status" value="1"/>
</dbReference>
<dbReference type="Pfam" id="PF05343">
    <property type="entry name" value="Peptidase_M42"/>
    <property type="match status" value="1"/>
</dbReference>
<evidence type="ECO:0000313" key="10">
    <source>
        <dbReference type="Proteomes" id="UP000095003"/>
    </source>
</evidence>
<dbReference type="GO" id="GO:0006508">
    <property type="term" value="P:proteolysis"/>
    <property type="evidence" value="ECO:0007669"/>
    <property type="project" value="UniProtKB-KW"/>
</dbReference>
<dbReference type="GO" id="GO:0046872">
    <property type="term" value="F:metal ion binding"/>
    <property type="evidence" value="ECO:0007669"/>
    <property type="project" value="UniProtKB-UniRule"/>
</dbReference>
<dbReference type="RefSeq" id="WP_069159191.1">
    <property type="nucleotide sequence ID" value="NZ_DBFYTC010000213.1"/>
</dbReference>